<organism evidence="1 2">
    <name type="scientific">Bifidobacterium lemurum</name>
    <dbReference type="NCBI Taxonomy" id="1603886"/>
    <lineage>
        <taxon>Bacteria</taxon>
        <taxon>Bacillati</taxon>
        <taxon>Actinomycetota</taxon>
        <taxon>Actinomycetes</taxon>
        <taxon>Bifidobacteriales</taxon>
        <taxon>Bifidobacteriaceae</taxon>
        <taxon>Bifidobacterium</taxon>
    </lineage>
</organism>
<dbReference type="Proteomes" id="UP000216352">
    <property type="component" value="Unassembled WGS sequence"/>
</dbReference>
<gene>
    <name evidence="1" type="ORF">BLEM_1985</name>
</gene>
<dbReference type="EMBL" id="MWWX01000017">
    <property type="protein sequence ID" value="OZG60296.1"/>
    <property type="molecule type" value="Genomic_DNA"/>
</dbReference>
<reference evidence="1 2" key="1">
    <citation type="journal article" date="2017" name="BMC Genomics">
        <title>Comparative genomic and phylogenomic analyses of the Bifidobacteriaceae family.</title>
        <authorList>
            <person name="Lugli G.A."/>
            <person name="Milani C."/>
            <person name="Turroni F."/>
            <person name="Duranti S."/>
            <person name="Mancabelli L."/>
            <person name="Mangifesta M."/>
            <person name="Ferrario C."/>
            <person name="Modesto M."/>
            <person name="Mattarelli P."/>
            <person name="Jiri K."/>
            <person name="van Sinderen D."/>
            <person name="Ventura M."/>
        </authorList>
    </citation>
    <scope>NUCLEOTIDE SEQUENCE [LARGE SCALE GENOMIC DNA]</scope>
    <source>
        <strain evidence="1 2">DSM 28807</strain>
    </source>
</reference>
<sequence length="49" mass="5314">MQNGAESSKGLLDSVMSRQTLRTALHKAVRNGYLLTLNMNSTMSPSAMT</sequence>
<evidence type="ECO:0000313" key="2">
    <source>
        <dbReference type="Proteomes" id="UP000216352"/>
    </source>
</evidence>
<accession>A0A261FN93</accession>
<keyword evidence="2" id="KW-1185">Reference proteome</keyword>
<protein>
    <submittedName>
        <fullName evidence="1">Uncharacterized protein</fullName>
    </submittedName>
</protein>
<name>A0A261FN93_9BIFI</name>
<proteinExistence type="predicted"/>
<comment type="caution">
    <text evidence="1">The sequence shown here is derived from an EMBL/GenBank/DDBJ whole genome shotgun (WGS) entry which is preliminary data.</text>
</comment>
<evidence type="ECO:0000313" key="1">
    <source>
        <dbReference type="EMBL" id="OZG60296.1"/>
    </source>
</evidence>
<dbReference type="AlphaFoldDB" id="A0A261FN93"/>